<dbReference type="OrthoDB" id="7464126at2759"/>
<feature type="domain" description="Nephrocystin 3-like N-terminal" evidence="5">
    <location>
        <begin position="222"/>
        <end position="318"/>
    </location>
</feature>
<dbReference type="SUPFAM" id="SSF52540">
    <property type="entry name" value="P-loop containing nucleoside triphosphate hydrolases"/>
    <property type="match status" value="1"/>
</dbReference>
<dbReference type="InterPro" id="IPR036537">
    <property type="entry name" value="Adaptor_Cbl_N_dom_sf"/>
</dbReference>
<dbReference type="GO" id="GO:0007166">
    <property type="term" value="P:cell surface receptor signaling pathway"/>
    <property type="evidence" value="ECO:0007669"/>
    <property type="project" value="InterPro"/>
</dbReference>
<dbReference type="Pfam" id="PF13637">
    <property type="entry name" value="Ank_4"/>
    <property type="match status" value="1"/>
</dbReference>
<feature type="repeat" description="ANK" evidence="3">
    <location>
        <begin position="614"/>
        <end position="646"/>
    </location>
</feature>
<dbReference type="InterPro" id="IPR027417">
    <property type="entry name" value="P-loop_NTPase"/>
</dbReference>
<dbReference type="SUPFAM" id="SSF48403">
    <property type="entry name" value="Ankyrin repeat"/>
    <property type="match status" value="2"/>
</dbReference>
<evidence type="ECO:0000259" key="5">
    <source>
        <dbReference type="Pfam" id="PF24883"/>
    </source>
</evidence>
<dbReference type="Gene3D" id="3.40.50.300">
    <property type="entry name" value="P-loop containing nucleotide triphosphate hydrolases"/>
    <property type="match status" value="1"/>
</dbReference>
<keyword evidence="4" id="KW-0175">Coiled coil</keyword>
<dbReference type="Pfam" id="PF12796">
    <property type="entry name" value="Ank_2"/>
    <property type="match status" value="3"/>
</dbReference>
<dbReference type="AlphaFoldDB" id="A0A8H6YZM8"/>
<evidence type="ECO:0000256" key="4">
    <source>
        <dbReference type="SAM" id="Coils"/>
    </source>
</evidence>
<feature type="repeat" description="ANK" evidence="3">
    <location>
        <begin position="838"/>
        <end position="870"/>
    </location>
</feature>
<dbReference type="Proteomes" id="UP000623467">
    <property type="component" value="Unassembled WGS sequence"/>
</dbReference>
<dbReference type="Gene3D" id="1.25.40.20">
    <property type="entry name" value="Ankyrin repeat-containing domain"/>
    <property type="match status" value="2"/>
</dbReference>
<feature type="coiled-coil region" evidence="4">
    <location>
        <begin position="45"/>
        <end position="95"/>
    </location>
</feature>
<name>A0A8H6YZM8_9AGAR</name>
<feature type="repeat" description="ANK" evidence="3">
    <location>
        <begin position="772"/>
        <end position="804"/>
    </location>
</feature>
<evidence type="ECO:0000256" key="3">
    <source>
        <dbReference type="PROSITE-ProRule" id="PRU00023"/>
    </source>
</evidence>
<dbReference type="Pfam" id="PF00023">
    <property type="entry name" value="Ank"/>
    <property type="match status" value="1"/>
</dbReference>
<evidence type="ECO:0000256" key="1">
    <source>
        <dbReference type="ARBA" id="ARBA00022737"/>
    </source>
</evidence>
<reference evidence="6" key="1">
    <citation type="submission" date="2020-05" db="EMBL/GenBank/DDBJ databases">
        <title>Mycena genomes resolve the evolution of fungal bioluminescence.</title>
        <authorList>
            <person name="Tsai I.J."/>
        </authorList>
    </citation>
    <scope>NUCLEOTIDE SEQUENCE</scope>
    <source>
        <strain evidence="6">160909Yilan</strain>
    </source>
</reference>
<sequence>MRQVRENKEQLSKLRDEVTRTLYGVAELTEGYRDAQLSPELSTVLEDLKNHLESIHDKCRKASQHTSWFKSWWKRDKIDREIKRLNELKKDCYEQFALFSAARIEGKADRLLDTTTRIENHAAEIMSTTSRTEMGTVGIADTTSRIEQTTDLLRVRALKNALEEWLEYPPNMKKRQDDTQELQHKGTGSWFLDSDQFKIWNERPGFLWIRGDSGTGKTVLRDKKAQYVKIMLQSIILQLSAQSQNLYSALERQYNSCKGQNLPTYENLLSILDELLDDFSHTYIVLDALDECNEPDRLVKFIGYLRHRTQTLHLLFTSQPRQVFTNSEVFRKSPLVVLTPKITHSDIGRFIDSELHQSQLSHLTHRMRIEEIVAKVLQKSNGMFRLAALLLIELRNAFNPDLDAILANLPDDLFGVYSRFLERIHPTAVFYVSAVLRWVTFSPEPVTMIRLEDALAFDFTNPLEFVYDPTRRDESADRVCKMLEGMIAVNNEYDNSERRQSRIVRLAHASVEDYLVSEKFSKEYMAYDLRNGPSHKFLAQTCLGYILYFADNSLTSETRLDYPLSKYAANHWYYHLHRNDDPALLSSLVLRLLEDGSSQYAALTEFMPPLLGSKAAHPLHLCCRLGYAEAVRFLLQRGASPNMRDKYLTVLQDASLNGHTNTVRILLDSGANVDAVALEHACIHWHSDIIRMLLQKAPISTLAAWVPNTLVRASETGPIEVVRVLLDSWTALNASQEVSFVNPVLAASKGGRTAILRLLVEKGFDVNTVDDTYGSALQAASSNGHIDNIRLLIEKGAQVNAVGGQFGTALQAASCCGNVEAVCVLLEQDADVNAGGGEAGSALQAASNWGTTETVRLLLNNGADVNAACGKFGCALQAAAHQGDPQTIQLLLQYGAKVNAVGGKYGTALQAAAYNGHIECVRILLENGAEVNAAGTLYGNALQAASCYGHVDTVRLLLDHGADVNATGGKYGTALQAASVRCKAASSYGRMATVRLLLENGADVNARGGQFGTALQAAEFYGHAAISQLLLENGATCCH</sequence>
<accession>A0A8H6YZM8</accession>
<feature type="repeat" description="ANK" evidence="3">
    <location>
        <begin position="904"/>
        <end position="936"/>
    </location>
</feature>
<dbReference type="PRINTS" id="PR01415">
    <property type="entry name" value="ANKYRIN"/>
</dbReference>
<evidence type="ECO:0000313" key="6">
    <source>
        <dbReference type="EMBL" id="KAF7366710.1"/>
    </source>
</evidence>
<proteinExistence type="predicted"/>
<dbReference type="PANTHER" id="PTHR24123:SF33">
    <property type="entry name" value="PROTEIN HOS4"/>
    <property type="match status" value="1"/>
</dbReference>
<evidence type="ECO:0000256" key="2">
    <source>
        <dbReference type="ARBA" id="ARBA00023043"/>
    </source>
</evidence>
<protein>
    <submittedName>
        <fullName evidence="6">HET-domain-containing protein</fullName>
    </submittedName>
</protein>
<dbReference type="InterPro" id="IPR002110">
    <property type="entry name" value="Ankyrin_rpt"/>
</dbReference>
<keyword evidence="1" id="KW-0677">Repeat</keyword>
<feature type="repeat" description="ANK" evidence="3">
    <location>
        <begin position="985"/>
        <end position="1009"/>
    </location>
</feature>
<feature type="repeat" description="ANK" evidence="3">
    <location>
        <begin position="739"/>
        <end position="771"/>
    </location>
</feature>
<dbReference type="Gene3D" id="1.20.930.20">
    <property type="entry name" value="Adaptor protein Cbl, N-terminal domain"/>
    <property type="match status" value="1"/>
</dbReference>
<keyword evidence="2 3" id="KW-0040">ANK repeat</keyword>
<dbReference type="InterPro" id="IPR056884">
    <property type="entry name" value="NPHP3-like_N"/>
</dbReference>
<dbReference type="CDD" id="cd21037">
    <property type="entry name" value="MLKL_NTD"/>
    <property type="match status" value="1"/>
</dbReference>
<dbReference type="PANTHER" id="PTHR24123">
    <property type="entry name" value="ANKYRIN REPEAT-CONTAINING"/>
    <property type="match status" value="1"/>
</dbReference>
<evidence type="ECO:0000313" key="7">
    <source>
        <dbReference type="Proteomes" id="UP000623467"/>
    </source>
</evidence>
<organism evidence="6 7">
    <name type="scientific">Mycena sanguinolenta</name>
    <dbReference type="NCBI Taxonomy" id="230812"/>
    <lineage>
        <taxon>Eukaryota</taxon>
        <taxon>Fungi</taxon>
        <taxon>Dikarya</taxon>
        <taxon>Basidiomycota</taxon>
        <taxon>Agaricomycotina</taxon>
        <taxon>Agaricomycetes</taxon>
        <taxon>Agaricomycetidae</taxon>
        <taxon>Agaricales</taxon>
        <taxon>Marasmiineae</taxon>
        <taxon>Mycenaceae</taxon>
        <taxon>Mycena</taxon>
    </lineage>
</organism>
<dbReference type="PROSITE" id="PS50088">
    <property type="entry name" value="ANK_REPEAT"/>
    <property type="match status" value="9"/>
</dbReference>
<dbReference type="SMART" id="SM00248">
    <property type="entry name" value="ANK"/>
    <property type="match status" value="11"/>
</dbReference>
<dbReference type="Pfam" id="PF24883">
    <property type="entry name" value="NPHP3_N"/>
    <property type="match status" value="2"/>
</dbReference>
<feature type="repeat" description="ANK" evidence="3">
    <location>
        <begin position="940"/>
        <end position="969"/>
    </location>
</feature>
<dbReference type="InterPro" id="IPR036770">
    <property type="entry name" value="Ankyrin_rpt-contain_sf"/>
</dbReference>
<dbReference type="InterPro" id="IPR051165">
    <property type="entry name" value="Multifunctional_ANK_Repeat"/>
</dbReference>
<feature type="repeat" description="ANK" evidence="3">
    <location>
        <begin position="875"/>
        <end position="903"/>
    </location>
</feature>
<dbReference type="EMBL" id="JACAZH010000006">
    <property type="protein sequence ID" value="KAF7366710.1"/>
    <property type="molecule type" value="Genomic_DNA"/>
</dbReference>
<keyword evidence="7" id="KW-1185">Reference proteome</keyword>
<dbReference type="InterPro" id="IPR059179">
    <property type="entry name" value="MLKL-like_MCAfunc"/>
</dbReference>
<dbReference type="PROSITE" id="PS50297">
    <property type="entry name" value="ANK_REP_REGION"/>
    <property type="match status" value="6"/>
</dbReference>
<feature type="domain" description="Nephrocystin 3-like N-terminal" evidence="5">
    <location>
        <begin position="186"/>
        <end position="221"/>
    </location>
</feature>
<comment type="caution">
    <text evidence="6">The sequence shown here is derived from an EMBL/GenBank/DDBJ whole genome shotgun (WGS) entry which is preliminary data.</text>
</comment>
<feature type="repeat" description="ANK" evidence="3">
    <location>
        <begin position="646"/>
        <end position="678"/>
    </location>
</feature>
<gene>
    <name evidence="6" type="ORF">MSAN_00929100</name>
</gene>